<evidence type="ECO:0000313" key="1">
    <source>
        <dbReference type="EMBL" id="GAC44162.1"/>
    </source>
</evidence>
<protein>
    <submittedName>
        <fullName evidence="1">UDP-galactopyranose mutase</fullName>
    </submittedName>
</protein>
<dbReference type="EMBL" id="BALG01000354">
    <property type="protein sequence ID" value="GAC44162.1"/>
    <property type="molecule type" value="Genomic_DNA"/>
</dbReference>
<organism evidence="1 2">
    <name type="scientific">Paenibacillus popilliae ATCC 14706</name>
    <dbReference type="NCBI Taxonomy" id="1212764"/>
    <lineage>
        <taxon>Bacteria</taxon>
        <taxon>Bacillati</taxon>
        <taxon>Bacillota</taxon>
        <taxon>Bacilli</taxon>
        <taxon>Bacillales</taxon>
        <taxon>Paenibacillaceae</taxon>
        <taxon>Paenibacillus</taxon>
    </lineage>
</organism>
<dbReference type="AlphaFoldDB" id="M9LD26"/>
<proteinExistence type="predicted"/>
<sequence>MSPAIQYVKTATSQPANRSAITCCFTKSVDNIMATAVKRMTWRVLAQNTNELLYIRQLVKT</sequence>
<comment type="caution">
    <text evidence="1">The sequence shown here is derived from an EMBL/GenBank/DDBJ whole genome shotgun (WGS) entry which is preliminary data.</text>
</comment>
<evidence type="ECO:0000313" key="2">
    <source>
        <dbReference type="Proteomes" id="UP000029453"/>
    </source>
</evidence>
<name>M9LD26_PAEPP</name>
<accession>M9LD26</accession>
<keyword evidence="2" id="KW-1185">Reference proteome</keyword>
<gene>
    <name evidence="1" type="ORF">PPOP_3565</name>
</gene>
<dbReference type="Proteomes" id="UP000029453">
    <property type="component" value="Unassembled WGS sequence"/>
</dbReference>
<reference evidence="1 2" key="1">
    <citation type="submission" date="2012-10" db="EMBL/GenBank/DDBJ databases">
        <title>Draft Genome Sequence of Paenibacillus popilliae ATCC 14706T.</title>
        <authorList>
            <person name="Iiyama K."/>
            <person name="Mori K."/>
            <person name="Mon H."/>
            <person name="Chieda Y."/>
            <person name="Lee J.M."/>
            <person name="Kusakabe T."/>
            <person name="Tashiro K."/>
            <person name="Asano S."/>
            <person name="Yasunaga-Aoki C."/>
            <person name="Shimizu S."/>
        </authorList>
    </citation>
    <scope>NUCLEOTIDE SEQUENCE [LARGE SCALE GENOMIC DNA]</scope>
    <source>
        <strain evidence="1 2">ATCC 14706</strain>
    </source>
</reference>